<dbReference type="Proteomes" id="UP001207930">
    <property type="component" value="Unassembled WGS sequence"/>
</dbReference>
<comment type="caution">
    <text evidence="1">The sequence shown here is derived from an EMBL/GenBank/DDBJ whole genome shotgun (WGS) entry which is preliminary data.</text>
</comment>
<reference evidence="1 2" key="1">
    <citation type="submission" date="2022-10" db="EMBL/GenBank/DDBJ databases">
        <title>Luteolibacter flavescens strain MCCC 1K03193, whole genome shotgun sequencing project.</title>
        <authorList>
            <person name="Zhao G."/>
            <person name="Shen L."/>
        </authorList>
    </citation>
    <scope>NUCLEOTIDE SEQUENCE [LARGE SCALE GENOMIC DNA]</scope>
    <source>
        <strain evidence="1 2">MCCC 1K03193</strain>
    </source>
</reference>
<dbReference type="CDD" id="cd09757">
    <property type="entry name" value="Cas8c_I-C"/>
    <property type="match status" value="1"/>
</dbReference>
<sequence length="590" mass="65452">MILQALNELYDRLATDPEYEIAPPGFSPQKISFRIVLRPDGSLFDISDARSPDEKGKLQNTVMLVPGEAKPPGAGINPGLLWDNQTYLLGRQPEDKPDGFGQKRFEALRQRHLEVESAINDPSFSAVCRFLEQWSPDDIARFPILNDVGTGFGIFSLQGEKRPVHEAKRIQEWWRANSEEAQDGDVESSQCLLTGVVGPVARLHPKIKGVTGSQAAGASIVSFNANAYESYGKSQSFNAPVSEEAAFQYGTALNSLLTGPRSKRHRIRIGDTTTVFWTEKPTIVEGLFADIFSGGSQALEETEDPTRRAQIQQLLEAVRSGGRYEEHGESQTPFYILGLAPNAARVSVRFFHRSTIADLVAKLHDHHECMKMVRQFTEDSGSRFPDPEFPAVWQILRETARVADEIPPLLAGALTRSIVEGVPYPEGLFSAIIRRIQADRTINYLRASTLKAVLVRNHKLPIPTMLDTANPNPAYLLGRLFSALEKTQEDALGNVNAGIRDRFYSAASATPASVFPRLLRTYQHHLSKLSGGAKVNRERLVQDILSSVDSSGFPNQLPLKQQGIFAIGYYHQRKDFFTKKDTPGTPEENA</sequence>
<accession>A0ABT3FVH4</accession>
<dbReference type="RefSeq" id="WP_264503520.1">
    <property type="nucleotide sequence ID" value="NZ_JAPDDS010000019.1"/>
</dbReference>
<keyword evidence="2" id="KW-1185">Reference proteome</keyword>
<name>A0ABT3FVH4_9BACT</name>
<dbReference type="InterPro" id="IPR010144">
    <property type="entry name" value="CRISPR-assoc_prot_Csd1-typ"/>
</dbReference>
<evidence type="ECO:0000313" key="1">
    <source>
        <dbReference type="EMBL" id="MCW1887565.1"/>
    </source>
</evidence>
<evidence type="ECO:0000313" key="2">
    <source>
        <dbReference type="Proteomes" id="UP001207930"/>
    </source>
</evidence>
<protein>
    <submittedName>
        <fullName evidence="1">Type I-C CRISPR-associated protein Cas8c/Csd1</fullName>
    </submittedName>
</protein>
<dbReference type="NCBIfam" id="TIGR01863">
    <property type="entry name" value="cas_Csd1"/>
    <property type="match status" value="1"/>
</dbReference>
<dbReference type="Pfam" id="PF09709">
    <property type="entry name" value="Cas_Csd1"/>
    <property type="match status" value="1"/>
</dbReference>
<organism evidence="1 2">
    <name type="scientific">Luteolibacter flavescens</name>
    <dbReference type="NCBI Taxonomy" id="1859460"/>
    <lineage>
        <taxon>Bacteria</taxon>
        <taxon>Pseudomonadati</taxon>
        <taxon>Verrucomicrobiota</taxon>
        <taxon>Verrucomicrobiia</taxon>
        <taxon>Verrucomicrobiales</taxon>
        <taxon>Verrucomicrobiaceae</taxon>
        <taxon>Luteolibacter</taxon>
    </lineage>
</organism>
<proteinExistence type="predicted"/>
<dbReference type="EMBL" id="JAPDDS010000019">
    <property type="protein sequence ID" value="MCW1887565.1"/>
    <property type="molecule type" value="Genomic_DNA"/>
</dbReference>
<gene>
    <name evidence="1" type="primary">cas8c</name>
    <name evidence="1" type="ORF">OKA04_22705</name>
</gene>